<reference evidence="1 2" key="1">
    <citation type="journal article" date="2019" name="Sci. Rep.">
        <title>Comparative genomics of chytrid fungi reveal insights into the obligate biotrophic and pathogenic lifestyle of Synchytrium endobioticum.</title>
        <authorList>
            <person name="van de Vossenberg B.T.L.H."/>
            <person name="Warris S."/>
            <person name="Nguyen H.D.T."/>
            <person name="van Gent-Pelzer M.P.E."/>
            <person name="Joly D.L."/>
            <person name="van de Geest H.C."/>
            <person name="Bonants P.J.M."/>
            <person name="Smith D.S."/>
            <person name="Levesque C.A."/>
            <person name="van der Lee T.A.J."/>
        </authorList>
    </citation>
    <scope>NUCLEOTIDE SEQUENCE [LARGE SCALE GENOMIC DNA]</scope>
    <source>
        <strain evidence="1 2">LEV6574</strain>
    </source>
</reference>
<gene>
    <name evidence="1" type="ORF">SeLEV6574_g07515</name>
</gene>
<comment type="caution">
    <text evidence="1">The sequence shown here is derived from an EMBL/GenBank/DDBJ whole genome shotgun (WGS) entry which is preliminary data.</text>
</comment>
<protein>
    <submittedName>
        <fullName evidence="1">Uncharacterized protein</fullName>
    </submittedName>
</protein>
<organism evidence="1 2">
    <name type="scientific">Synchytrium endobioticum</name>
    <dbReference type="NCBI Taxonomy" id="286115"/>
    <lineage>
        <taxon>Eukaryota</taxon>
        <taxon>Fungi</taxon>
        <taxon>Fungi incertae sedis</taxon>
        <taxon>Chytridiomycota</taxon>
        <taxon>Chytridiomycota incertae sedis</taxon>
        <taxon>Chytridiomycetes</taxon>
        <taxon>Synchytriales</taxon>
        <taxon>Synchytriaceae</taxon>
        <taxon>Synchytrium</taxon>
    </lineage>
</organism>
<name>A0A507CKI6_9FUNG</name>
<dbReference type="Proteomes" id="UP000320475">
    <property type="component" value="Unassembled WGS sequence"/>
</dbReference>
<dbReference type="EMBL" id="QEAM01000543">
    <property type="protein sequence ID" value="TPX38926.1"/>
    <property type="molecule type" value="Genomic_DNA"/>
</dbReference>
<dbReference type="AlphaFoldDB" id="A0A507CKI6"/>
<evidence type="ECO:0000313" key="1">
    <source>
        <dbReference type="EMBL" id="TPX38926.1"/>
    </source>
</evidence>
<evidence type="ECO:0000313" key="2">
    <source>
        <dbReference type="Proteomes" id="UP000320475"/>
    </source>
</evidence>
<accession>A0A507CKI6</accession>
<proteinExistence type="predicted"/>
<sequence length="121" mass="13435">MINDTYMDLLGFLILQSSGIAIWLSSTPITTPASSKKQAPTTNAIQEALTNSVIVNTIVLHLITVTPPHQIRDVLHFSSLNRTFSETFKFEAVCQALAFKFGLQDSKRRDETCHSSQLPTQ</sequence>